<proteinExistence type="predicted"/>
<dbReference type="Gramene" id="Solyc05g006190.1.1">
    <property type="protein sequence ID" value="Solyc05g006190.1.1.1"/>
    <property type="gene ID" value="Solyc05g006190.1"/>
</dbReference>
<feature type="transmembrane region" description="Helical" evidence="1">
    <location>
        <begin position="46"/>
        <end position="68"/>
    </location>
</feature>
<organism evidence="2">
    <name type="scientific">Solanum lycopersicum</name>
    <name type="common">Tomato</name>
    <name type="synonym">Lycopersicon esculentum</name>
    <dbReference type="NCBI Taxonomy" id="4081"/>
    <lineage>
        <taxon>Eukaryota</taxon>
        <taxon>Viridiplantae</taxon>
        <taxon>Streptophyta</taxon>
        <taxon>Embryophyta</taxon>
        <taxon>Tracheophyta</taxon>
        <taxon>Spermatophyta</taxon>
        <taxon>Magnoliopsida</taxon>
        <taxon>eudicotyledons</taxon>
        <taxon>Gunneridae</taxon>
        <taxon>Pentapetalae</taxon>
        <taxon>asterids</taxon>
        <taxon>lamiids</taxon>
        <taxon>Solanales</taxon>
        <taxon>Solanaceae</taxon>
        <taxon>Solanoideae</taxon>
        <taxon>Solaneae</taxon>
        <taxon>Solanum</taxon>
        <taxon>Solanum subgen. Lycopersicon</taxon>
    </lineage>
</organism>
<evidence type="ECO:0000256" key="1">
    <source>
        <dbReference type="SAM" id="Phobius"/>
    </source>
</evidence>
<sequence>MAFKVSSVAFNFIACVVFLASVVIAHEGHDHHAPAPAPSPSQSSGAIITSLPSMVVGFFSLVISFLVIKERV</sequence>
<reference evidence="2" key="1">
    <citation type="journal article" date="2012" name="Nature">
        <title>The tomato genome sequence provides insights into fleshy fruit evolution.</title>
        <authorList>
            <consortium name="Tomato Genome Consortium"/>
        </authorList>
    </citation>
    <scope>NUCLEOTIDE SEQUENCE [LARGE SCALE GENOMIC DNA]</scope>
    <source>
        <strain evidence="2">cv. Heinz 1706</strain>
    </source>
</reference>
<protein>
    <recommendedName>
        <fullName evidence="4">Transmembrane protein</fullName>
    </recommendedName>
</protein>
<dbReference type="AlphaFoldDB" id="A0A3Q7G9J8"/>
<dbReference type="Proteomes" id="UP000004994">
    <property type="component" value="Chromosome 5"/>
</dbReference>
<evidence type="ECO:0000313" key="2">
    <source>
        <dbReference type="EnsemblPlants" id="Solyc05g006190.1.1.1"/>
    </source>
</evidence>
<name>A0A3Q7G9J8_SOLLC</name>
<keyword evidence="1" id="KW-0472">Membrane</keyword>
<dbReference type="EnsemblPlants" id="Solyc05g006190.1.1">
    <property type="protein sequence ID" value="Solyc05g006190.1.1.1"/>
    <property type="gene ID" value="Solyc05g006190.1"/>
</dbReference>
<accession>A0A3Q7G9J8</accession>
<evidence type="ECO:0008006" key="4">
    <source>
        <dbReference type="Google" id="ProtNLM"/>
    </source>
</evidence>
<reference evidence="2" key="2">
    <citation type="submission" date="2019-01" db="UniProtKB">
        <authorList>
            <consortium name="EnsemblPlants"/>
        </authorList>
    </citation>
    <scope>IDENTIFICATION</scope>
    <source>
        <strain evidence="2">cv. Heinz 1706</strain>
    </source>
</reference>
<keyword evidence="3" id="KW-1185">Reference proteome</keyword>
<dbReference type="OMA" id="AFNFIAC"/>
<keyword evidence="1" id="KW-0812">Transmembrane</keyword>
<dbReference type="InParanoid" id="A0A3Q7G9J8"/>
<feature type="transmembrane region" description="Helical" evidence="1">
    <location>
        <begin position="7"/>
        <end position="26"/>
    </location>
</feature>
<evidence type="ECO:0000313" key="3">
    <source>
        <dbReference type="Proteomes" id="UP000004994"/>
    </source>
</evidence>
<keyword evidence="1" id="KW-1133">Transmembrane helix</keyword>
<dbReference type="PaxDb" id="4081-Solyc05g006190.1.1"/>